<dbReference type="EMBL" id="OY660878">
    <property type="protein sequence ID" value="CAJ1074703.1"/>
    <property type="molecule type" value="Genomic_DNA"/>
</dbReference>
<name>A0AAV1GMH8_XYRNO</name>
<sequence>MFVLLTPVQVSFRENQGLFGVSASFPLSSLFCPFSLSSSLSFTFRCPYFLSNLCLSLFLTLLFGTKPSSGRLNPPHMTTTRPKTCCGSLQRADGRTQPDFPPHCSLCLASVPFTHSLAHSLSLLPILRSLNGVT</sequence>
<dbReference type="Proteomes" id="UP001178508">
    <property type="component" value="Chromosome 15"/>
</dbReference>
<protein>
    <recommendedName>
        <fullName evidence="3">Transmembrane protein</fullName>
    </recommendedName>
</protein>
<accession>A0AAV1GMH8</accession>
<evidence type="ECO:0008006" key="3">
    <source>
        <dbReference type="Google" id="ProtNLM"/>
    </source>
</evidence>
<evidence type="ECO:0000313" key="1">
    <source>
        <dbReference type="EMBL" id="CAJ1074703.1"/>
    </source>
</evidence>
<gene>
    <name evidence="1" type="ORF">XNOV1_A026814</name>
</gene>
<organism evidence="1 2">
    <name type="scientific">Xyrichtys novacula</name>
    <name type="common">Pearly razorfish</name>
    <name type="synonym">Hemipteronotus novacula</name>
    <dbReference type="NCBI Taxonomy" id="13765"/>
    <lineage>
        <taxon>Eukaryota</taxon>
        <taxon>Metazoa</taxon>
        <taxon>Chordata</taxon>
        <taxon>Craniata</taxon>
        <taxon>Vertebrata</taxon>
        <taxon>Euteleostomi</taxon>
        <taxon>Actinopterygii</taxon>
        <taxon>Neopterygii</taxon>
        <taxon>Teleostei</taxon>
        <taxon>Neoteleostei</taxon>
        <taxon>Acanthomorphata</taxon>
        <taxon>Eupercaria</taxon>
        <taxon>Labriformes</taxon>
        <taxon>Labridae</taxon>
        <taxon>Xyrichtys</taxon>
    </lineage>
</organism>
<evidence type="ECO:0000313" key="2">
    <source>
        <dbReference type="Proteomes" id="UP001178508"/>
    </source>
</evidence>
<dbReference type="AlphaFoldDB" id="A0AAV1GMH8"/>
<reference evidence="1" key="1">
    <citation type="submission" date="2023-08" db="EMBL/GenBank/DDBJ databases">
        <authorList>
            <person name="Alioto T."/>
            <person name="Alioto T."/>
            <person name="Gomez Garrido J."/>
        </authorList>
    </citation>
    <scope>NUCLEOTIDE SEQUENCE</scope>
</reference>
<keyword evidence="2" id="KW-1185">Reference proteome</keyword>
<proteinExistence type="predicted"/>